<protein>
    <submittedName>
        <fullName evidence="2 3">MAD2L1-binding protein isoform X1</fullName>
    </submittedName>
</protein>
<reference evidence="2 3" key="1">
    <citation type="submission" date="2025-04" db="UniProtKB">
        <authorList>
            <consortium name="RefSeq"/>
        </authorList>
    </citation>
    <scope>IDENTIFICATION</scope>
</reference>
<dbReference type="PANTHER" id="PTHR15681:SF1">
    <property type="entry name" value="MAD2L1-BINDING PROTEIN"/>
    <property type="match status" value="1"/>
</dbReference>
<dbReference type="OrthoDB" id="6334764at2759"/>
<dbReference type="GO" id="GO:0005634">
    <property type="term" value="C:nucleus"/>
    <property type="evidence" value="ECO:0007669"/>
    <property type="project" value="InterPro"/>
</dbReference>
<dbReference type="RefSeq" id="XP_014478366.1">
    <property type="nucleotide sequence ID" value="XM_014622880.1"/>
</dbReference>
<evidence type="ECO:0000313" key="2">
    <source>
        <dbReference type="RefSeq" id="XP_014478365.1"/>
    </source>
</evidence>
<dbReference type="RefSeq" id="XP_014478365.1">
    <property type="nucleotide sequence ID" value="XM_014622879.1"/>
</dbReference>
<evidence type="ECO:0000313" key="1">
    <source>
        <dbReference type="Proteomes" id="UP000515204"/>
    </source>
</evidence>
<dbReference type="PANTHER" id="PTHR15681">
    <property type="entry name" value="MAD2L1-BINDING PROTEIN"/>
    <property type="match status" value="1"/>
</dbReference>
<dbReference type="InterPro" id="IPR053729">
    <property type="entry name" value="MAD2L1BP_domain_sf"/>
</dbReference>
<dbReference type="GeneID" id="106746345"/>
<sequence length="272" mass="31517">MLLGYIRGERRNMFSKSKKVETEINVLLDEPLTDESCTKMVIELVKYILYQKQQIPIAYDALAQFQTSVKATDKNTIAFKTLTNTLKSVSDNLFSQFFLEGCDVKEIAILVGATVVSPKLCVKIELPSYVLNSKQHKEYQHSSRKPLVKLMRSMLECDEFQEAMNIPLSITNTFIMLKKRDSNPVSDFFVPKSQYALPTQTITFNIRLCQNNQVDIQCTCRTLVKVYHDSYKIHTTKDNDEDNVQYIQRSSSPSSYRWYQSKQIIKGFKYHL</sequence>
<dbReference type="InterPro" id="IPR009511">
    <property type="entry name" value="MAD1/Cdc20-bound-Mad2-bd"/>
</dbReference>
<evidence type="ECO:0000313" key="3">
    <source>
        <dbReference type="RefSeq" id="XP_014478366.1"/>
    </source>
</evidence>
<dbReference type="AlphaFoldDB" id="A0A6P3XIS7"/>
<dbReference type="Gene3D" id="3.30.900.20">
    <property type="match status" value="1"/>
</dbReference>
<dbReference type="Pfam" id="PF06581">
    <property type="entry name" value="p31comet"/>
    <property type="match status" value="1"/>
</dbReference>
<dbReference type="GO" id="GO:0007096">
    <property type="term" value="P:regulation of exit from mitosis"/>
    <property type="evidence" value="ECO:0007669"/>
    <property type="project" value="InterPro"/>
</dbReference>
<keyword evidence="1" id="KW-1185">Reference proteome</keyword>
<accession>A0A6P3XIS7</accession>
<proteinExistence type="predicted"/>
<dbReference type="Proteomes" id="UP000515204">
    <property type="component" value="Unplaced"/>
</dbReference>
<name>A0A6P3XIS7_DINQU</name>
<organism evidence="1 3">
    <name type="scientific">Dinoponera quadriceps</name>
    <name type="common">South American ant</name>
    <dbReference type="NCBI Taxonomy" id="609295"/>
    <lineage>
        <taxon>Eukaryota</taxon>
        <taxon>Metazoa</taxon>
        <taxon>Ecdysozoa</taxon>
        <taxon>Arthropoda</taxon>
        <taxon>Hexapoda</taxon>
        <taxon>Insecta</taxon>
        <taxon>Pterygota</taxon>
        <taxon>Neoptera</taxon>
        <taxon>Endopterygota</taxon>
        <taxon>Hymenoptera</taxon>
        <taxon>Apocrita</taxon>
        <taxon>Aculeata</taxon>
        <taxon>Formicoidea</taxon>
        <taxon>Formicidae</taxon>
        <taxon>Ponerinae</taxon>
        <taxon>Ponerini</taxon>
        <taxon>Dinoponera</taxon>
    </lineage>
</organism>
<dbReference type="KEGG" id="dqu:106746345"/>
<gene>
    <name evidence="2 3" type="primary">LOC106746345</name>
</gene>